<dbReference type="RefSeq" id="WP_150078058.1">
    <property type="nucleotide sequence ID" value="NZ_VWOX01000011.1"/>
</dbReference>
<keyword evidence="6" id="KW-1185">Reference proteome</keyword>
<feature type="transmembrane region" description="Helical" evidence="2">
    <location>
        <begin position="12"/>
        <end position="29"/>
    </location>
</feature>
<accession>A0A5M6D0P4</accession>
<dbReference type="InterPro" id="IPR036291">
    <property type="entry name" value="NAD(P)-bd_dom_sf"/>
</dbReference>
<dbReference type="Pfam" id="PF02254">
    <property type="entry name" value="TrkA_N"/>
    <property type="match status" value="1"/>
</dbReference>
<protein>
    <submittedName>
        <fullName evidence="5">Potassium channel protein</fullName>
    </submittedName>
</protein>
<dbReference type="InterPro" id="IPR050721">
    <property type="entry name" value="Trk_Ktr_HKT_K-transport"/>
</dbReference>
<feature type="domain" description="RCK C-terminal" evidence="4">
    <location>
        <begin position="248"/>
        <end position="333"/>
    </location>
</feature>
<proteinExistence type="predicted"/>
<keyword evidence="5" id="KW-0406">Ion transport</keyword>
<feature type="transmembrane region" description="Helical" evidence="2">
    <location>
        <begin position="62"/>
        <end position="87"/>
    </location>
</feature>
<dbReference type="PROSITE" id="PS51201">
    <property type="entry name" value="RCK_N"/>
    <property type="match status" value="1"/>
</dbReference>
<dbReference type="GO" id="GO:0008324">
    <property type="term" value="F:monoatomic cation transmembrane transporter activity"/>
    <property type="evidence" value="ECO:0007669"/>
    <property type="project" value="InterPro"/>
</dbReference>
<evidence type="ECO:0000313" key="6">
    <source>
        <dbReference type="Proteomes" id="UP000324479"/>
    </source>
</evidence>
<dbReference type="AlphaFoldDB" id="A0A5M6D0P4"/>
<name>A0A5M6D0P4_9BACT</name>
<dbReference type="PANTHER" id="PTHR43833">
    <property type="entry name" value="POTASSIUM CHANNEL PROTEIN 2-RELATED-RELATED"/>
    <property type="match status" value="1"/>
</dbReference>
<keyword evidence="2" id="KW-1133">Transmembrane helix</keyword>
<dbReference type="GO" id="GO:0006813">
    <property type="term" value="P:potassium ion transport"/>
    <property type="evidence" value="ECO:0007669"/>
    <property type="project" value="InterPro"/>
</dbReference>
<dbReference type="InterPro" id="IPR006037">
    <property type="entry name" value="RCK_C"/>
</dbReference>
<keyword evidence="2" id="KW-0812">Transmembrane</keyword>
<dbReference type="Pfam" id="PF02080">
    <property type="entry name" value="TrkA_C"/>
    <property type="match status" value="1"/>
</dbReference>
<dbReference type="SUPFAM" id="SSF116726">
    <property type="entry name" value="TrkA C-terminal domain-like"/>
    <property type="match status" value="1"/>
</dbReference>
<dbReference type="InterPro" id="IPR036721">
    <property type="entry name" value="RCK_C_sf"/>
</dbReference>
<evidence type="ECO:0000313" key="5">
    <source>
        <dbReference type="EMBL" id="KAA5541014.1"/>
    </source>
</evidence>
<dbReference type="GO" id="GO:0005886">
    <property type="term" value="C:plasma membrane"/>
    <property type="evidence" value="ECO:0007669"/>
    <property type="project" value="UniProtKB-SubCell"/>
</dbReference>
<gene>
    <name evidence="5" type="ORF">FYK55_19130</name>
</gene>
<reference evidence="5 6" key="1">
    <citation type="submission" date="2019-08" db="EMBL/GenBank/DDBJ databases">
        <authorList>
            <person name="Dhanesh K."/>
            <person name="Kumar G."/>
            <person name="Sasikala C."/>
            <person name="Venkata Ramana C."/>
        </authorList>
    </citation>
    <scope>NUCLEOTIDE SEQUENCE [LARGE SCALE GENOMIC DNA]</scope>
    <source>
        <strain evidence="5 6">JC645</strain>
    </source>
</reference>
<keyword evidence="2" id="KW-0472">Membrane</keyword>
<feature type="domain" description="RCK N-terminal" evidence="3">
    <location>
        <begin position="108"/>
        <end position="225"/>
    </location>
</feature>
<dbReference type="PROSITE" id="PS51202">
    <property type="entry name" value="RCK_C"/>
    <property type="match status" value="1"/>
</dbReference>
<dbReference type="PANTHER" id="PTHR43833:SF9">
    <property type="entry name" value="POTASSIUM CHANNEL PROTEIN YUGO-RELATED"/>
    <property type="match status" value="1"/>
</dbReference>
<evidence type="ECO:0000259" key="3">
    <source>
        <dbReference type="PROSITE" id="PS51201"/>
    </source>
</evidence>
<evidence type="ECO:0000256" key="2">
    <source>
        <dbReference type="SAM" id="Phobius"/>
    </source>
</evidence>
<dbReference type="EMBL" id="VWOX01000011">
    <property type="protein sequence ID" value="KAA5541014.1"/>
    <property type="molecule type" value="Genomic_DNA"/>
</dbReference>
<dbReference type="SUPFAM" id="SSF51735">
    <property type="entry name" value="NAD(P)-binding Rossmann-fold domains"/>
    <property type="match status" value="1"/>
</dbReference>
<keyword evidence="5" id="KW-0407">Ion channel</keyword>
<dbReference type="Pfam" id="PF07885">
    <property type="entry name" value="Ion_trans_2"/>
    <property type="match status" value="1"/>
</dbReference>
<sequence length="342" mass="37756">MHSPFNKIRRGATALASIVVLATLGYHFIGQYEWVEALWMVVITVSTVGYGEHSAQNWSTQLLSIAVILLGGTAAAYTFTGMIQIMLQGELDRAFGRRRMEKELSKLTNHTIVCGFGKTGPILAKDLAEQRCKFVIIELDPANYQQALDLGYLAVNADATDEDTLKQAGICDANCIVVALPTDAENVFITLSARNLCPAIRIVAQAEQESSSRKLRQAGANEVVMAHQMVAEYMSRLVTRPTAAQFFYSLTQPEFKDLMLDELYIPPGSDLLDQSIAQLRIRDQHQLLVVAVKGGDDTLDFNPAGDRVFQGGETMLVMGKQRDVVAFQKRYQLIESGYAATR</sequence>
<dbReference type="Gene3D" id="3.40.50.720">
    <property type="entry name" value="NAD(P)-binding Rossmann-like Domain"/>
    <property type="match status" value="1"/>
</dbReference>
<organism evidence="5 6">
    <name type="scientific">Roseiconus nitratireducens</name>
    <dbReference type="NCBI Taxonomy" id="2605748"/>
    <lineage>
        <taxon>Bacteria</taxon>
        <taxon>Pseudomonadati</taxon>
        <taxon>Planctomycetota</taxon>
        <taxon>Planctomycetia</taxon>
        <taxon>Pirellulales</taxon>
        <taxon>Pirellulaceae</taxon>
        <taxon>Roseiconus</taxon>
    </lineage>
</organism>
<dbReference type="Gene3D" id="1.10.287.70">
    <property type="match status" value="1"/>
</dbReference>
<dbReference type="Gene3D" id="3.30.70.1450">
    <property type="entry name" value="Regulator of K+ conductance, C-terminal domain"/>
    <property type="match status" value="1"/>
</dbReference>
<keyword evidence="5" id="KW-0813">Transport</keyword>
<evidence type="ECO:0000256" key="1">
    <source>
        <dbReference type="ARBA" id="ARBA00004651"/>
    </source>
</evidence>
<dbReference type="Proteomes" id="UP000324479">
    <property type="component" value="Unassembled WGS sequence"/>
</dbReference>
<dbReference type="InterPro" id="IPR003148">
    <property type="entry name" value="RCK_N"/>
</dbReference>
<comment type="subcellular location">
    <subcellularLocation>
        <location evidence="1">Cell membrane</location>
        <topology evidence="1">Multi-pass membrane protein</topology>
    </subcellularLocation>
</comment>
<dbReference type="InterPro" id="IPR013099">
    <property type="entry name" value="K_chnl_dom"/>
</dbReference>
<evidence type="ECO:0000259" key="4">
    <source>
        <dbReference type="PROSITE" id="PS51202"/>
    </source>
</evidence>
<dbReference type="SUPFAM" id="SSF81324">
    <property type="entry name" value="Voltage-gated potassium channels"/>
    <property type="match status" value="1"/>
</dbReference>
<comment type="caution">
    <text evidence="5">The sequence shown here is derived from an EMBL/GenBank/DDBJ whole genome shotgun (WGS) entry which is preliminary data.</text>
</comment>